<proteinExistence type="predicted"/>
<dbReference type="PROSITE" id="PS51375">
    <property type="entry name" value="PPR"/>
    <property type="match status" value="1"/>
</dbReference>
<gene>
    <name evidence="3" type="ORF">SAMN05216495_10683</name>
</gene>
<dbReference type="SMART" id="SM01043">
    <property type="entry name" value="BTAD"/>
    <property type="match status" value="1"/>
</dbReference>
<keyword evidence="1" id="KW-0802">TPR repeat</keyword>
<accession>A0A1H2WLC6</accession>
<name>A0A1H2WLC6_ACIFE</name>
<dbReference type="Pfam" id="PF13424">
    <property type="entry name" value="TPR_12"/>
    <property type="match status" value="1"/>
</dbReference>
<dbReference type="Gene3D" id="1.10.10.10">
    <property type="entry name" value="Winged helix-like DNA-binding domain superfamily/Winged helix DNA-binding domain"/>
    <property type="match status" value="1"/>
</dbReference>
<evidence type="ECO:0000256" key="1">
    <source>
        <dbReference type="PROSITE-ProRule" id="PRU00339"/>
    </source>
</evidence>
<dbReference type="RefSeq" id="WP_074705669.1">
    <property type="nucleotide sequence ID" value="NZ_CAMEFB010000001.1"/>
</dbReference>
<dbReference type="InterPro" id="IPR036388">
    <property type="entry name" value="WH-like_DNA-bd_sf"/>
</dbReference>
<comment type="caution">
    <text evidence="3">The sequence shown here is derived from an EMBL/GenBank/DDBJ whole genome shotgun (WGS) entry which is preliminary data.</text>
</comment>
<dbReference type="PROSITE" id="PS50005">
    <property type="entry name" value="TPR"/>
    <property type="match status" value="1"/>
</dbReference>
<feature type="repeat" description="TPR" evidence="1">
    <location>
        <begin position="839"/>
        <end position="872"/>
    </location>
</feature>
<dbReference type="InterPro" id="IPR041664">
    <property type="entry name" value="AAA_16"/>
</dbReference>
<dbReference type="SMART" id="SM00028">
    <property type="entry name" value="TPR"/>
    <property type="match status" value="4"/>
</dbReference>
<evidence type="ECO:0000313" key="3">
    <source>
        <dbReference type="EMBL" id="SDW81327.1"/>
    </source>
</evidence>
<sequence length="1012" mass="117899">MTSLIQARLLGAPVIKKDGKEIFFPYNKVNALVYYLLVKGTVMRDELSGVLWADKPDAIARKNLRNAIYETKKILGPDVFISPRKAIIKVNPAIRTEVDARAFEEDPGRNLDLYQGAFLQGFFIKDAAEYESWYLTERDRLEALYMDALLQKLKEAVAVRNQAKVTRYGRMLIAHDPYDESIYTLLLRTYCEQGNMKQAVDLYEEMKKLFREELQSNVPPEIEELMKQTLHQEKLEKQEQGIRLRQPETLTGREKELQQVNRHMEGFLQGSGSQTLLIRGEAGSGKTILKDALVEELPPEVAVIQTNCFKPEQNILLRPWTGIVEGLGNLIRREKISVPNMDPGRLFELFPQMDMSGDREAGLAEIKDLLKFDAIFHTLYTAMETVSEKRKLLFIFEDIQWMDPLSLSLLSSLILHQKSSRFLFLLTAQPFQEKNYQKFETSLAMYHKLRLLDLAPLDRETIRLFAQDLDLPVTVDEHLVDRLLEESEGNLFLLRECLKALQTTGSLDNLTENMRNIFKSNCFALTDDQQKILDFISLFYDGAPLAMISEYMHMNSLQALENLEVLRKNNFIRPVPQQPEVIYEIVQQKLKEYIHQQISQEKQKILHSYIAGLWEKRLTHSPQDIRLYHHLEYHYQEAGELVNMGRYKLKILMYYLNFSNELFPVLSSADIVPDEDRSRYIESNLGQFLAEVDEMMHTIRRTCGETPEVRDLEMNYLHLMGRHYIRVGEYEKGVRNILSLIEQAAEVHNRDYMLMGYKQMIYYDIQIGNTEEMKNYLEVALNLADECNYHKEMGILLRLKGLNMIMQGNFPEAERLLRESISTFMVTQNVQRRYALNIAGAYNYLGEIRRGEGKFQEALDYYDKALEYAKNQEAYSSWVVFSCNAGVTCYNMGQFARARKYFLQAYELFPRYVFYWRHPIVESYLALLSMREGKEKEAVRFLDDALHKLGNMNNPREAGYVYMAIALLKKDYPESGIAGHYEGTVGVYATRALQVLDPYRDTWERKQMEALF</sequence>
<dbReference type="InterPro" id="IPR027417">
    <property type="entry name" value="P-loop_NTPase"/>
</dbReference>
<dbReference type="Pfam" id="PF03704">
    <property type="entry name" value="BTAD"/>
    <property type="match status" value="1"/>
</dbReference>
<reference evidence="3 4" key="1">
    <citation type="submission" date="2016-10" db="EMBL/GenBank/DDBJ databases">
        <authorList>
            <person name="Varghese N."/>
            <person name="Submissions S."/>
        </authorList>
    </citation>
    <scope>NUCLEOTIDE SEQUENCE [LARGE SCALE GENOMIC DNA]</scope>
    <source>
        <strain evidence="3 4">WCC6</strain>
    </source>
</reference>
<dbReference type="AlphaFoldDB" id="A0A1H2WLC6"/>
<dbReference type="SUPFAM" id="SSF52540">
    <property type="entry name" value="P-loop containing nucleoside triphosphate hydrolases"/>
    <property type="match status" value="1"/>
</dbReference>
<dbReference type="Gene3D" id="3.40.50.300">
    <property type="entry name" value="P-loop containing nucleotide triphosphate hydrolases"/>
    <property type="match status" value="1"/>
</dbReference>
<dbReference type="PANTHER" id="PTHR35807">
    <property type="entry name" value="TRANSCRIPTIONAL REGULATOR REDD-RELATED"/>
    <property type="match status" value="1"/>
</dbReference>
<dbReference type="Proteomes" id="UP000182379">
    <property type="component" value="Unassembled WGS sequence"/>
</dbReference>
<evidence type="ECO:0000313" key="4">
    <source>
        <dbReference type="Proteomes" id="UP000182379"/>
    </source>
</evidence>
<dbReference type="SUPFAM" id="SSF48452">
    <property type="entry name" value="TPR-like"/>
    <property type="match status" value="3"/>
</dbReference>
<dbReference type="NCBIfam" id="TIGR00756">
    <property type="entry name" value="PPR"/>
    <property type="match status" value="1"/>
</dbReference>
<dbReference type="InterPro" id="IPR019734">
    <property type="entry name" value="TPR_rpt"/>
</dbReference>
<protein>
    <submittedName>
        <fullName evidence="3">Pentatricopeptide repeat domain-containing protein (PPR motif)</fullName>
    </submittedName>
</protein>
<feature type="domain" description="Bacterial transcriptional activator" evidence="2">
    <location>
        <begin position="98"/>
        <end position="230"/>
    </location>
</feature>
<dbReference type="Gene3D" id="1.25.40.10">
    <property type="entry name" value="Tetratricopeptide repeat domain"/>
    <property type="match status" value="2"/>
</dbReference>
<dbReference type="InterPro" id="IPR051677">
    <property type="entry name" value="AfsR-DnrI-RedD_regulator"/>
</dbReference>
<evidence type="ECO:0000259" key="2">
    <source>
        <dbReference type="SMART" id="SM01043"/>
    </source>
</evidence>
<dbReference type="InterPro" id="IPR002885">
    <property type="entry name" value="PPR_rpt"/>
</dbReference>
<organism evidence="3 4">
    <name type="scientific">Acidaminococcus fermentans</name>
    <dbReference type="NCBI Taxonomy" id="905"/>
    <lineage>
        <taxon>Bacteria</taxon>
        <taxon>Bacillati</taxon>
        <taxon>Bacillota</taxon>
        <taxon>Negativicutes</taxon>
        <taxon>Acidaminococcales</taxon>
        <taxon>Acidaminococcaceae</taxon>
        <taxon>Acidaminococcus</taxon>
    </lineage>
</organism>
<dbReference type="EMBL" id="FNOP01000006">
    <property type="protein sequence ID" value="SDW81327.1"/>
    <property type="molecule type" value="Genomic_DNA"/>
</dbReference>
<dbReference type="InterPro" id="IPR005158">
    <property type="entry name" value="BTAD"/>
</dbReference>
<dbReference type="Pfam" id="PF13191">
    <property type="entry name" value="AAA_16"/>
    <property type="match status" value="1"/>
</dbReference>
<dbReference type="PROSITE" id="PS50293">
    <property type="entry name" value="TPR_REGION"/>
    <property type="match status" value="1"/>
</dbReference>
<dbReference type="InterPro" id="IPR011990">
    <property type="entry name" value="TPR-like_helical_dom_sf"/>
</dbReference>